<reference evidence="1" key="1">
    <citation type="submission" date="2020-08" db="EMBL/GenBank/DDBJ databases">
        <title>Genomic Encyclopedia of Type Strains, Phase IV (KMG-IV): sequencing the most valuable type-strain genomes for metagenomic binning, comparative biology and taxonomic classification.</title>
        <authorList>
            <person name="Goeker M."/>
        </authorList>
    </citation>
    <scope>NUCLEOTIDE SEQUENCE [LARGE SCALE GENOMIC DNA]</scope>
    <source>
        <strain evidence="1">DSM 105720</strain>
    </source>
</reference>
<keyword evidence="2" id="KW-1185">Reference proteome</keyword>
<organism evidence="1 2">
    <name type="scientific">Bacteroides reticulotermitis</name>
    <dbReference type="NCBI Taxonomy" id="1133319"/>
    <lineage>
        <taxon>Bacteria</taxon>
        <taxon>Pseudomonadati</taxon>
        <taxon>Bacteroidota</taxon>
        <taxon>Bacteroidia</taxon>
        <taxon>Bacteroidales</taxon>
        <taxon>Bacteroidaceae</taxon>
        <taxon>Bacteroides</taxon>
    </lineage>
</organism>
<name>A0A840D5Z3_9BACE</name>
<gene>
    <name evidence="1" type="ORF">GGR06_001599</name>
</gene>
<evidence type="ECO:0000313" key="2">
    <source>
        <dbReference type="Proteomes" id="UP000560658"/>
    </source>
</evidence>
<dbReference type="EMBL" id="JACIER010000005">
    <property type="protein sequence ID" value="MBB4043813.1"/>
    <property type="molecule type" value="Genomic_DNA"/>
</dbReference>
<sequence>MAKTKVNNPRFPHTCKIYREEGATNWDDGQQVVIYEGECRKYKNAASRFNEVIIADYGLSIPGTIEGIKIGDSLDVIDPSGSFTKCEIKVCNPGNLGTTVYFNYTPN</sequence>
<protein>
    <submittedName>
        <fullName evidence="1">Uncharacterized protein</fullName>
    </submittedName>
</protein>
<evidence type="ECO:0000313" key="1">
    <source>
        <dbReference type="EMBL" id="MBB4043813.1"/>
    </source>
</evidence>
<comment type="caution">
    <text evidence="1">The sequence shown here is derived from an EMBL/GenBank/DDBJ whole genome shotgun (WGS) entry which is preliminary data.</text>
</comment>
<dbReference type="Proteomes" id="UP000560658">
    <property type="component" value="Unassembled WGS sequence"/>
</dbReference>
<proteinExistence type="predicted"/>
<dbReference type="AlphaFoldDB" id="A0A840D5Z3"/>
<accession>A0A840D5Z3</accession>
<dbReference type="RefSeq" id="WP_044161495.1">
    <property type="nucleotide sequence ID" value="NZ_JACIER010000005.1"/>
</dbReference>